<gene>
    <name evidence="2" type="primary">marR_2</name>
    <name evidence="2" type="ORF">SDC9_93824</name>
</gene>
<dbReference type="SUPFAM" id="SSF46785">
    <property type="entry name" value="Winged helix' DNA-binding domain"/>
    <property type="match status" value="1"/>
</dbReference>
<dbReference type="Gene3D" id="1.10.10.10">
    <property type="entry name" value="Winged helix-like DNA-binding domain superfamily/Winged helix DNA-binding domain"/>
    <property type="match status" value="1"/>
</dbReference>
<dbReference type="PANTHER" id="PTHR33164:SF43">
    <property type="entry name" value="HTH-TYPE TRANSCRIPTIONAL REPRESSOR YETL"/>
    <property type="match status" value="1"/>
</dbReference>
<dbReference type="PANTHER" id="PTHR33164">
    <property type="entry name" value="TRANSCRIPTIONAL REGULATOR, MARR FAMILY"/>
    <property type="match status" value="1"/>
</dbReference>
<organism evidence="2">
    <name type="scientific">bioreactor metagenome</name>
    <dbReference type="NCBI Taxonomy" id="1076179"/>
    <lineage>
        <taxon>unclassified sequences</taxon>
        <taxon>metagenomes</taxon>
        <taxon>ecological metagenomes</taxon>
    </lineage>
</organism>
<evidence type="ECO:0000259" key="1">
    <source>
        <dbReference type="PROSITE" id="PS50995"/>
    </source>
</evidence>
<dbReference type="InterPro" id="IPR036390">
    <property type="entry name" value="WH_DNA-bd_sf"/>
</dbReference>
<dbReference type="Pfam" id="PF01047">
    <property type="entry name" value="MarR"/>
    <property type="match status" value="1"/>
</dbReference>
<comment type="caution">
    <text evidence="2">The sequence shown here is derived from an EMBL/GenBank/DDBJ whole genome shotgun (WGS) entry which is preliminary data.</text>
</comment>
<dbReference type="InterPro" id="IPR000835">
    <property type="entry name" value="HTH_MarR-typ"/>
</dbReference>
<dbReference type="PRINTS" id="PR00598">
    <property type="entry name" value="HTHMARR"/>
</dbReference>
<proteinExistence type="predicted"/>
<dbReference type="GO" id="GO:0006950">
    <property type="term" value="P:response to stress"/>
    <property type="evidence" value="ECO:0007669"/>
    <property type="project" value="TreeGrafter"/>
</dbReference>
<dbReference type="SMART" id="SM00347">
    <property type="entry name" value="HTH_MARR"/>
    <property type="match status" value="1"/>
</dbReference>
<sequence>MPTLELEDCINYLLTTVQHQVFQLMSTALAPYNITPGQYGVLNCLWTGRGDTPKDVAQVLNLETSTVSGLLDKMQKRGVIDRMTNTADRRGIQILLTPEGEALREPISAAIRDVNAQVLSDLSPEEAAGLLSGLRSLMSRLCCQVEP</sequence>
<dbReference type="InterPro" id="IPR039422">
    <property type="entry name" value="MarR/SlyA-like"/>
</dbReference>
<dbReference type="PROSITE" id="PS50995">
    <property type="entry name" value="HTH_MARR_2"/>
    <property type="match status" value="1"/>
</dbReference>
<reference evidence="2" key="1">
    <citation type="submission" date="2019-08" db="EMBL/GenBank/DDBJ databases">
        <authorList>
            <person name="Kucharzyk K."/>
            <person name="Murdoch R.W."/>
            <person name="Higgins S."/>
            <person name="Loffler F."/>
        </authorList>
    </citation>
    <scope>NUCLEOTIDE SEQUENCE</scope>
</reference>
<evidence type="ECO:0000313" key="2">
    <source>
        <dbReference type="EMBL" id="MPM47116.1"/>
    </source>
</evidence>
<dbReference type="InterPro" id="IPR036388">
    <property type="entry name" value="WH-like_DNA-bd_sf"/>
</dbReference>
<dbReference type="EMBL" id="VSSQ01011545">
    <property type="protein sequence ID" value="MPM47116.1"/>
    <property type="molecule type" value="Genomic_DNA"/>
</dbReference>
<protein>
    <submittedName>
        <fullName evidence="2">Multiple antibiotic resistance protein MarR</fullName>
    </submittedName>
</protein>
<accession>A0A645A2H8</accession>
<name>A0A645A2H8_9ZZZZ</name>
<dbReference type="GO" id="GO:0003700">
    <property type="term" value="F:DNA-binding transcription factor activity"/>
    <property type="evidence" value="ECO:0007669"/>
    <property type="project" value="InterPro"/>
</dbReference>
<feature type="domain" description="HTH marR-type" evidence="1">
    <location>
        <begin position="7"/>
        <end position="139"/>
    </location>
</feature>
<dbReference type="AlphaFoldDB" id="A0A645A2H8"/>